<evidence type="ECO:0000259" key="4">
    <source>
        <dbReference type="Pfam" id="PF04909"/>
    </source>
</evidence>
<dbReference type="GO" id="GO:0019748">
    <property type="term" value="P:secondary metabolic process"/>
    <property type="evidence" value="ECO:0007669"/>
    <property type="project" value="TreeGrafter"/>
</dbReference>
<evidence type="ECO:0000256" key="1">
    <source>
        <dbReference type="ARBA" id="ARBA00022793"/>
    </source>
</evidence>
<reference evidence="6" key="1">
    <citation type="journal article" date="2017" name="Nat. Microbiol.">
        <title>Global analysis of biosynthetic gene clusters reveals vast potential of secondary metabolite production in Penicillium species.</title>
        <authorList>
            <person name="Nielsen J.C."/>
            <person name="Grijseels S."/>
            <person name="Prigent S."/>
            <person name="Ji B."/>
            <person name="Dainat J."/>
            <person name="Nielsen K.F."/>
            <person name="Frisvad J.C."/>
            <person name="Workman M."/>
            <person name="Nielsen J."/>
        </authorList>
    </citation>
    <scope>NUCLEOTIDE SEQUENCE [LARGE SCALE GENOMIC DNA]</scope>
    <source>
        <strain evidence="6">IBT 31811</strain>
    </source>
</reference>
<dbReference type="OrthoDB" id="2832284at2759"/>
<keyword evidence="2 3" id="KW-0456">Lyase</keyword>
<evidence type="ECO:0000256" key="2">
    <source>
        <dbReference type="ARBA" id="ARBA00023239"/>
    </source>
</evidence>
<dbReference type="AlphaFoldDB" id="A0A1V6PVL0"/>
<evidence type="ECO:0000313" key="6">
    <source>
        <dbReference type="Proteomes" id="UP000191672"/>
    </source>
</evidence>
<name>A0A1V6PVL0_9EURO</name>
<dbReference type="GO" id="GO:0016787">
    <property type="term" value="F:hydrolase activity"/>
    <property type="evidence" value="ECO:0007669"/>
    <property type="project" value="InterPro"/>
</dbReference>
<keyword evidence="1 3" id="KW-0210">Decarboxylase</keyword>
<dbReference type="EMBL" id="MDYN01000030">
    <property type="protein sequence ID" value="OQD80983.1"/>
    <property type="molecule type" value="Genomic_DNA"/>
</dbReference>
<dbReference type="Proteomes" id="UP000191672">
    <property type="component" value="Unassembled WGS sequence"/>
</dbReference>
<evidence type="ECO:0000313" key="5">
    <source>
        <dbReference type="EMBL" id="OQD80983.1"/>
    </source>
</evidence>
<dbReference type="GO" id="GO:0005737">
    <property type="term" value="C:cytoplasm"/>
    <property type="evidence" value="ECO:0007669"/>
    <property type="project" value="TreeGrafter"/>
</dbReference>
<dbReference type="InterPro" id="IPR006680">
    <property type="entry name" value="Amidohydro-rel"/>
</dbReference>
<dbReference type="STRING" id="416450.A0A1V6PVL0"/>
<comment type="caution">
    <text evidence="5">The sequence shown here is derived from an EMBL/GenBank/DDBJ whole genome shotgun (WGS) entry which is preliminary data.</text>
</comment>
<comment type="similarity">
    <text evidence="3">Belongs to the metallo-dependent hydrolases superfamily.</text>
</comment>
<sequence>MIATNTKLAYSSCKVILSHAGGTLPFLITRISTVSQESVATAKIYGKSSEGLMEDFRSFYFDLALSSSDAMLRLVLDKIPHSKLLYESDYPYASPDKTLVFKQTLDTFPMKDDPREKIHFKNAEALLAEEE</sequence>
<keyword evidence="6" id="KW-1185">Reference proteome</keyword>
<dbReference type="GO" id="GO:0016831">
    <property type="term" value="F:carboxy-lyase activity"/>
    <property type="evidence" value="ECO:0007669"/>
    <property type="project" value="UniProtKB-KW"/>
</dbReference>
<dbReference type="InterPro" id="IPR032465">
    <property type="entry name" value="ACMSD"/>
</dbReference>
<feature type="domain" description="Amidohydrolase-related" evidence="4">
    <location>
        <begin position="12"/>
        <end position="127"/>
    </location>
</feature>
<dbReference type="InterPro" id="IPR032466">
    <property type="entry name" value="Metal_Hydrolase"/>
</dbReference>
<dbReference type="PANTHER" id="PTHR21240:SF28">
    <property type="entry name" value="ISO-OROTATE DECARBOXYLASE (EUROFUNG)"/>
    <property type="match status" value="1"/>
</dbReference>
<evidence type="ECO:0000256" key="3">
    <source>
        <dbReference type="RuleBase" id="RU366045"/>
    </source>
</evidence>
<dbReference type="Pfam" id="PF04909">
    <property type="entry name" value="Amidohydro_2"/>
    <property type="match status" value="1"/>
</dbReference>
<dbReference type="PANTHER" id="PTHR21240">
    <property type="entry name" value="2-AMINO-3-CARBOXYLMUCONATE-6-SEMIALDEHYDE DECARBOXYLASE"/>
    <property type="match status" value="1"/>
</dbReference>
<dbReference type="SUPFAM" id="SSF51556">
    <property type="entry name" value="Metallo-dependent hydrolases"/>
    <property type="match status" value="1"/>
</dbReference>
<accession>A0A1V6PVL0</accession>
<protein>
    <recommendedName>
        <fullName evidence="4">Amidohydrolase-related domain-containing protein</fullName>
    </recommendedName>
</protein>
<organism evidence="5 6">
    <name type="scientific">Penicillium antarcticum</name>
    <dbReference type="NCBI Taxonomy" id="416450"/>
    <lineage>
        <taxon>Eukaryota</taxon>
        <taxon>Fungi</taxon>
        <taxon>Dikarya</taxon>
        <taxon>Ascomycota</taxon>
        <taxon>Pezizomycotina</taxon>
        <taxon>Eurotiomycetes</taxon>
        <taxon>Eurotiomycetidae</taxon>
        <taxon>Eurotiales</taxon>
        <taxon>Aspergillaceae</taxon>
        <taxon>Penicillium</taxon>
    </lineage>
</organism>
<proteinExistence type="inferred from homology"/>
<dbReference type="Gene3D" id="3.20.20.140">
    <property type="entry name" value="Metal-dependent hydrolases"/>
    <property type="match status" value="1"/>
</dbReference>
<gene>
    <name evidence="5" type="ORF">PENANT_c030G07584</name>
</gene>